<evidence type="ECO:0000256" key="1">
    <source>
        <dbReference type="SAM" id="SignalP"/>
    </source>
</evidence>
<dbReference type="Pfam" id="PF22816">
    <property type="entry name" value="CatAgl_D2"/>
    <property type="match status" value="1"/>
</dbReference>
<dbReference type="RefSeq" id="WP_215794439.1">
    <property type="nucleotide sequence ID" value="NZ_JAHKKG010000015.1"/>
</dbReference>
<reference evidence="3 4" key="1">
    <citation type="submission" date="2021-06" db="EMBL/GenBank/DDBJ databases">
        <title>Actinoplanes lichenicola sp. nov., and Actinoplanes ovalisporus sp. nov., isolated from lichen in Thailand.</title>
        <authorList>
            <person name="Saeng-In P."/>
            <person name="Kanchanasin P."/>
            <person name="Yuki M."/>
            <person name="Kudo T."/>
            <person name="Ohkuma M."/>
            <person name="Phongsopitanun W."/>
            <person name="Tanasupawat S."/>
        </authorList>
    </citation>
    <scope>NUCLEOTIDE SEQUENCE [LARGE SCALE GENOMIC DNA]</scope>
    <source>
        <strain evidence="3 4">NBRC 110975</strain>
    </source>
</reference>
<keyword evidence="1" id="KW-0732">Signal</keyword>
<dbReference type="InterPro" id="IPR006626">
    <property type="entry name" value="PbH1"/>
</dbReference>
<dbReference type="SUPFAM" id="SSF51126">
    <property type="entry name" value="Pectin lyase-like"/>
    <property type="match status" value="1"/>
</dbReference>
<gene>
    <name evidence="3" type="ORF">KOI35_39480</name>
</gene>
<dbReference type="InterPro" id="IPR013783">
    <property type="entry name" value="Ig-like_fold"/>
</dbReference>
<feature type="signal peptide" evidence="1">
    <location>
        <begin position="1"/>
        <end position="27"/>
    </location>
</feature>
<dbReference type="Pfam" id="PF22815">
    <property type="entry name" value="CatAgl_D1"/>
    <property type="match status" value="1"/>
</dbReference>
<proteinExistence type="predicted"/>
<dbReference type="PROSITE" id="PS50022">
    <property type="entry name" value="FA58C_3"/>
    <property type="match status" value="2"/>
</dbReference>
<dbReference type="Gene3D" id="2.160.20.10">
    <property type="entry name" value="Single-stranded right-handed beta-helix, Pectin lyase-like"/>
    <property type="match status" value="1"/>
</dbReference>
<dbReference type="InterPro" id="IPR011635">
    <property type="entry name" value="CARDB"/>
</dbReference>
<dbReference type="Proteomes" id="UP001519654">
    <property type="component" value="Unassembled WGS sequence"/>
</dbReference>
<feature type="domain" description="F5/8 type C" evidence="2">
    <location>
        <begin position="13"/>
        <end position="168"/>
    </location>
</feature>
<dbReference type="InterPro" id="IPR055149">
    <property type="entry name" value="Agl_cat_D2"/>
</dbReference>
<dbReference type="InterPro" id="IPR011050">
    <property type="entry name" value="Pectin_lyase_fold/virulence"/>
</dbReference>
<name>A0ABS5Z1N9_9ACTN</name>
<dbReference type="SMART" id="SM00710">
    <property type="entry name" value="PbH1"/>
    <property type="match status" value="8"/>
</dbReference>
<keyword evidence="4" id="KW-1185">Reference proteome</keyword>
<organism evidence="3 4">
    <name type="scientific">Paractinoplanes bogorensis</name>
    <dbReference type="NCBI Taxonomy" id="1610840"/>
    <lineage>
        <taxon>Bacteria</taxon>
        <taxon>Bacillati</taxon>
        <taxon>Actinomycetota</taxon>
        <taxon>Actinomycetes</taxon>
        <taxon>Micromonosporales</taxon>
        <taxon>Micromonosporaceae</taxon>
        <taxon>Paractinoplanes</taxon>
    </lineage>
</organism>
<dbReference type="Gene3D" id="2.60.40.10">
    <property type="entry name" value="Immunoglobulins"/>
    <property type="match status" value="2"/>
</dbReference>
<protein>
    <submittedName>
        <fullName evidence="3">Discoidin domain-containing protein</fullName>
    </submittedName>
</protein>
<comment type="caution">
    <text evidence="3">The sequence shown here is derived from an EMBL/GenBank/DDBJ whole genome shotgun (WGS) entry which is preliminary data.</text>
</comment>
<feature type="domain" description="F5/8 type C" evidence="2">
    <location>
        <begin position="179"/>
        <end position="318"/>
    </location>
</feature>
<evidence type="ECO:0000313" key="3">
    <source>
        <dbReference type="EMBL" id="MBU2669610.1"/>
    </source>
</evidence>
<dbReference type="Pfam" id="PF22633">
    <property type="entry name" value="F5_F8_type_C_2"/>
    <property type="match status" value="2"/>
</dbReference>
<feature type="chain" id="PRO_5047173091" evidence="1">
    <location>
        <begin position="28"/>
        <end position="1115"/>
    </location>
</feature>
<evidence type="ECO:0000259" key="2">
    <source>
        <dbReference type="PROSITE" id="PS50022"/>
    </source>
</evidence>
<accession>A0ABS5Z1N9</accession>
<dbReference type="CDD" id="cd14490">
    <property type="entry name" value="CBM6-CBM35-CBM36_like_1"/>
    <property type="match status" value="1"/>
</dbReference>
<dbReference type="EMBL" id="JAHKKG010000015">
    <property type="protein sequence ID" value="MBU2669610.1"/>
    <property type="molecule type" value="Genomic_DNA"/>
</dbReference>
<dbReference type="SUPFAM" id="SSF49785">
    <property type="entry name" value="Galactose-binding domain-like"/>
    <property type="match status" value="2"/>
</dbReference>
<dbReference type="Pfam" id="PF07705">
    <property type="entry name" value="CARDB"/>
    <property type="match status" value="2"/>
</dbReference>
<dbReference type="InterPro" id="IPR033801">
    <property type="entry name" value="CBM6-CBM35-CBM36-like_1"/>
</dbReference>
<evidence type="ECO:0000313" key="4">
    <source>
        <dbReference type="Proteomes" id="UP001519654"/>
    </source>
</evidence>
<dbReference type="Gene3D" id="2.60.120.260">
    <property type="entry name" value="Galactose-binding domain-like"/>
    <property type="match status" value="2"/>
</dbReference>
<dbReference type="InterPro" id="IPR012334">
    <property type="entry name" value="Pectin_lyas_fold"/>
</dbReference>
<dbReference type="InterPro" id="IPR000421">
    <property type="entry name" value="FA58C"/>
</dbReference>
<dbReference type="InterPro" id="IPR008979">
    <property type="entry name" value="Galactose-bd-like_sf"/>
</dbReference>
<sequence>MRGRRLVTGILATALVTAGISATPAHAAGGPNLAQGKAATASGINGPYGAGNVTDGNASSYWESPNNSFPQWVQVDLGSAVAVDQVKLKLPPPADWATRTQTLSVLGSTNNSSWSTLSASAGRTFNPGSGNTVTIDFTAATVRYVRVNITGNTGWPAGQLSELEVYGVAGTNPDPDPDPDPPTGTNLAAGKTMEASNNVFNFVAANANDNNRATYWESNGFPATLTAKLGSDANVTGVVVQLNPDSAWGPRTQSIQVLGRAQGASAFTSLKARADYAFGSGNSVTIPVTGKVADLQLQFFSNTGAPGGQVAELQVLGSWAPAADLVVSGLSWTPATPDETSTINIAATVRNAGSVASTATTVDVRLAGNTVGSANVGALAAGASTTVTVNAGRRGQGSYQVSAVVDPANTVPETDNSNNTYTSPTALVVAQAPGPDLQVLSVTPNPANPAVGSSVTFAVAVNNRGTSAAAATVTRVVAGSTTLNANTGTIAAGATVTVNVGPWTATSGGATITATADATNVVAETNENNNSRTQSIVVGRGAATPYVSYEAEAARYQGTLVEADALRTFGHTNFGTESSGRKSVRLNSTGQFVEFTSVNQANSIVVRNSIPDAPGGGGQNATISLYANDQFVQKLTLSSRNSWLYGTTDDTESLSNTPSADARRLFDESHALLSTSYPVGTRFKLQRDSGDSASFYIIDMIDLEQVAPALSQPAGCVSITTYGAVPNDGIDDTAAIQRAVTDDENGVIPCVWIPAGQWRQEQKILSPDPTRGQWNQKGIRNVVIRGAGMWHTQLYTNTEPQNVVGNINHPHEGNVGFDIDDNTQISDLAIFGMTTNRANRGHGINGRLGKNTKISNVWIEHVNVGAWVGRDYSDTPAYWNPGDGLEFSGMRIRDTYADGINFSNGTRNSRVFNSSFRTTGDDSLAVWANPRVKDTTADSANNNHFVNNTVQLPWRANGIAIYGGSNNSAENNLIYDTMNYPGIMLATDHDPLPFGGTTLLANNGLYRAGGVFWNEDQEFGAITLFPSSKPITGVTIRDTEIVDSTYDGIQFKTGGGEMPNVAVTNVRIDKSNNGAGILAMSGARGNAVLSNVTITNSADGNIVTQPGSQFVITGS</sequence>
<dbReference type="SMART" id="SM00231">
    <property type="entry name" value="FA58C"/>
    <property type="match status" value="1"/>
</dbReference>